<comment type="similarity">
    <text evidence="1 2">Belongs to the glycosyl hydrolase 1 family.</text>
</comment>
<dbReference type="GO" id="GO:0008422">
    <property type="term" value="F:beta-glucosidase activity"/>
    <property type="evidence" value="ECO:0007669"/>
    <property type="project" value="TreeGrafter"/>
</dbReference>
<keyword evidence="3" id="KW-0732">Signal</keyword>
<evidence type="ECO:0000313" key="5">
    <source>
        <dbReference type="Proteomes" id="UP000250321"/>
    </source>
</evidence>
<gene>
    <name evidence="4" type="ORF">Pyn_27018</name>
</gene>
<dbReference type="EMBL" id="PJQY01001092">
    <property type="protein sequence ID" value="PQQ05390.1"/>
    <property type="molecule type" value="Genomic_DNA"/>
</dbReference>
<dbReference type="OrthoDB" id="65569at2759"/>
<organism evidence="4 5">
    <name type="scientific">Prunus yedoensis var. nudiflora</name>
    <dbReference type="NCBI Taxonomy" id="2094558"/>
    <lineage>
        <taxon>Eukaryota</taxon>
        <taxon>Viridiplantae</taxon>
        <taxon>Streptophyta</taxon>
        <taxon>Embryophyta</taxon>
        <taxon>Tracheophyta</taxon>
        <taxon>Spermatophyta</taxon>
        <taxon>Magnoliopsida</taxon>
        <taxon>eudicotyledons</taxon>
        <taxon>Gunneridae</taxon>
        <taxon>Pentapetalae</taxon>
        <taxon>rosids</taxon>
        <taxon>fabids</taxon>
        <taxon>Rosales</taxon>
        <taxon>Rosaceae</taxon>
        <taxon>Amygdaloideae</taxon>
        <taxon>Amygdaleae</taxon>
        <taxon>Prunus</taxon>
    </lineage>
</organism>
<dbReference type="GO" id="GO:0005975">
    <property type="term" value="P:carbohydrate metabolic process"/>
    <property type="evidence" value="ECO:0007669"/>
    <property type="project" value="InterPro"/>
</dbReference>
<dbReference type="PANTHER" id="PTHR10353">
    <property type="entry name" value="GLYCOSYL HYDROLASE"/>
    <property type="match status" value="1"/>
</dbReference>
<dbReference type="InterPro" id="IPR017853">
    <property type="entry name" value="GH"/>
</dbReference>
<dbReference type="AlphaFoldDB" id="A0A314YH78"/>
<dbReference type="InterPro" id="IPR001360">
    <property type="entry name" value="Glyco_hydro_1"/>
</dbReference>
<feature type="chain" id="PRO_5016365764" evidence="3">
    <location>
        <begin position="27"/>
        <end position="147"/>
    </location>
</feature>
<evidence type="ECO:0000256" key="2">
    <source>
        <dbReference type="RuleBase" id="RU003690"/>
    </source>
</evidence>
<dbReference type="Pfam" id="PF00232">
    <property type="entry name" value="Glyco_hydro_1"/>
    <property type="match status" value="1"/>
</dbReference>
<proteinExistence type="inferred from homology"/>
<sequence>MAVKNSTLLLVLLLVTLGCEVTSSRAYNPRLFGAACDTGILKRSSFPSGFVFGSASSYEGSSQMCSSMYEGAANEGGRGPSIWDTFTHKYPERIKDRSNGDVAIDQYHRYKEDVVILKDTGFDAYRFSISWSRLLPSKRISIITSIS</sequence>
<comment type="caution">
    <text evidence="4">The sequence shown here is derived from an EMBL/GenBank/DDBJ whole genome shotgun (WGS) entry which is preliminary data.</text>
</comment>
<feature type="signal peptide" evidence="3">
    <location>
        <begin position="1"/>
        <end position="26"/>
    </location>
</feature>
<dbReference type="STRING" id="2094558.A0A314YH78"/>
<reference evidence="4 5" key="1">
    <citation type="submission" date="2018-02" db="EMBL/GenBank/DDBJ databases">
        <title>Draft genome of wild Prunus yedoensis var. nudiflora.</title>
        <authorList>
            <person name="Baek S."/>
            <person name="Kim J.-H."/>
            <person name="Choi K."/>
            <person name="Kim G.-B."/>
            <person name="Cho A."/>
            <person name="Jang H."/>
            <person name="Shin C.-H."/>
            <person name="Yu H.-J."/>
            <person name="Mun J.-H."/>
        </authorList>
    </citation>
    <scope>NUCLEOTIDE SEQUENCE [LARGE SCALE GENOMIC DNA]</scope>
    <source>
        <strain evidence="5">cv. Jeju island</strain>
        <tissue evidence="4">Leaf</tissue>
    </source>
</reference>
<keyword evidence="5" id="KW-1185">Reference proteome</keyword>
<dbReference type="PROSITE" id="PS51257">
    <property type="entry name" value="PROKAR_LIPOPROTEIN"/>
    <property type="match status" value="1"/>
</dbReference>
<evidence type="ECO:0000313" key="4">
    <source>
        <dbReference type="EMBL" id="PQQ05390.1"/>
    </source>
</evidence>
<accession>A0A314YH78</accession>
<protein>
    <submittedName>
        <fullName evidence="4">Non-cyanogenic beta-glucosidase-like</fullName>
    </submittedName>
</protein>
<dbReference type="Gene3D" id="3.20.20.80">
    <property type="entry name" value="Glycosidases"/>
    <property type="match status" value="1"/>
</dbReference>
<dbReference type="Proteomes" id="UP000250321">
    <property type="component" value="Unassembled WGS sequence"/>
</dbReference>
<evidence type="ECO:0000256" key="3">
    <source>
        <dbReference type="SAM" id="SignalP"/>
    </source>
</evidence>
<name>A0A314YH78_PRUYE</name>
<dbReference type="PANTHER" id="PTHR10353:SF327">
    <property type="entry name" value="GLYCOSIDE HYDROLASE FAMILY 1 PROTEIN"/>
    <property type="match status" value="1"/>
</dbReference>
<dbReference type="SUPFAM" id="SSF51445">
    <property type="entry name" value="(Trans)glycosidases"/>
    <property type="match status" value="1"/>
</dbReference>
<evidence type="ECO:0000256" key="1">
    <source>
        <dbReference type="ARBA" id="ARBA00010838"/>
    </source>
</evidence>